<dbReference type="SUPFAM" id="SSF111384">
    <property type="entry name" value="OmpH-like"/>
    <property type="match status" value="1"/>
</dbReference>
<protein>
    <recommendedName>
        <fullName evidence="5">OmpH family outer membrane protein</fullName>
    </recommendedName>
</protein>
<gene>
    <name evidence="3" type="ORF">A9D14_08130</name>
</gene>
<sequence>MKLIAPKAALAALAFGIAPVSMIALSAPAAAQVVPGIGIANPDAIVAASSAFQTAEQQRQTTYKAQIDQAEARRAAIAAQLDPLYTKLEADSQAASPNRQALQQQAAQIQQIEQSGQNEINRLLQPVAMSRAYVVEQISDQLNAAMDAAKAHRNITLVLSPGGVISADQAYNLNQDVVTELNRLIPSAQLVPPAGWMPRAQREAAAQQQAVQAQQPAPAPATTGR</sequence>
<name>A0A1Z1FBR6_9SPHN</name>
<dbReference type="OrthoDB" id="7427936at2"/>
<feature type="signal peptide" evidence="2">
    <location>
        <begin position="1"/>
        <end position="31"/>
    </location>
</feature>
<keyword evidence="4" id="KW-1185">Reference proteome</keyword>
<dbReference type="STRING" id="450378.GCA_001661675_01629"/>
<evidence type="ECO:0000313" key="4">
    <source>
        <dbReference type="Proteomes" id="UP000195807"/>
    </source>
</evidence>
<accession>A0A1Z1FBR6</accession>
<proteinExistence type="predicted"/>
<dbReference type="KEGG" id="cman:A9D14_08130"/>
<feature type="compositionally biased region" description="Low complexity" evidence="1">
    <location>
        <begin position="203"/>
        <end position="216"/>
    </location>
</feature>
<dbReference type="InterPro" id="IPR024930">
    <property type="entry name" value="Skp_dom_sf"/>
</dbReference>
<dbReference type="EMBL" id="CP019602">
    <property type="protein sequence ID" value="ARU16173.1"/>
    <property type="molecule type" value="Genomic_DNA"/>
</dbReference>
<feature type="chain" id="PRO_5011499761" description="OmpH family outer membrane protein" evidence="2">
    <location>
        <begin position="32"/>
        <end position="225"/>
    </location>
</feature>
<evidence type="ECO:0008006" key="5">
    <source>
        <dbReference type="Google" id="ProtNLM"/>
    </source>
</evidence>
<evidence type="ECO:0000256" key="2">
    <source>
        <dbReference type="SAM" id="SignalP"/>
    </source>
</evidence>
<reference evidence="3 4" key="1">
    <citation type="submission" date="2017-01" db="EMBL/GenBank/DDBJ databases">
        <title>Complete genome sequence of esterase-producing bacterium Croceicoccus marinus E4A9.</title>
        <authorList>
            <person name="Wu Y.-H."/>
            <person name="Cheng H."/>
            <person name="Xu L."/>
            <person name="Huo Y.-Y."/>
            <person name="Wang C.-S."/>
            <person name="Xu X.-W."/>
        </authorList>
    </citation>
    <scope>NUCLEOTIDE SEQUENCE [LARGE SCALE GENOMIC DNA]</scope>
    <source>
        <strain evidence="3 4">E4A9</strain>
    </source>
</reference>
<evidence type="ECO:0000313" key="3">
    <source>
        <dbReference type="EMBL" id="ARU16173.1"/>
    </source>
</evidence>
<dbReference type="InterPro" id="IPR005632">
    <property type="entry name" value="Chaperone_Skp"/>
</dbReference>
<keyword evidence="2" id="KW-0732">Signal</keyword>
<dbReference type="AlphaFoldDB" id="A0A1Z1FBR6"/>
<dbReference type="RefSeq" id="WP_066845075.1">
    <property type="nucleotide sequence ID" value="NZ_CP019602.1"/>
</dbReference>
<organism evidence="3 4">
    <name type="scientific">Croceicoccus marinus</name>
    <dbReference type="NCBI Taxonomy" id="450378"/>
    <lineage>
        <taxon>Bacteria</taxon>
        <taxon>Pseudomonadati</taxon>
        <taxon>Pseudomonadota</taxon>
        <taxon>Alphaproteobacteria</taxon>
        <taxon>Sphingomonadales</taxon>
        <taxon>Erythrobacteraceae</taxon>
        <taxon>Croceicoccus</taxon>
    </lineage>
</organism>
<dbReference type="Gene3D" id="3.30.910.20">
    <property type="entry name" value="Skp domain"/>
    <property type="match status" value="1"/>
</dbReference>
<evidence type="ECO:0000256" key="1">
    <source>
        <dbReference type="SAM" id="MobiDB-lite"/>
    </source>
</evidence>
<dbReference type="SMART" id="SM00935">
    <property type="entry name" value="OmpH"/>
    <property type="match status" value="1"/>
</dbReference>
<feature type="region of interest" description="Disordered" evidence="1">
    <location>
        <begin position="199"/>
        <end position="225"/>
    </location>
</feature>
<dbReference type="Pfam" id="PF03938">
    <property type="entry name" value="OmpH"/>
    <property type="match status" value="1"/>
</dbReference>
<dbReference type="Proteomes" id="UP000195807">
    <property type="component" value="Chromosome"/>
</dbReference>
<dbReference type="GO" id="GO:0051082">
    <property type="term" value="F:unfolded protein binding"/>
    <property type="evidence" value="ECO:0007669"/>
    <property type="project" value="InterPro"/>
</dbReference>